<evidence type="ECO:0000256" key="2">
    <source>
        <dbReference type="ARBA" id="ARBA00010304"/>
    </source>
</evidence>
<evidence type="ECO:0000256" key="1">
    <source>
        <dbReference type="ARBA" id="ARBA00004123"/>
    </source>
</evidence>
<evidence type="ECO:0000313" key="8">
    <source>
        <dbReference type="EMBL" id="KAJ6646144.1"/>
    </source>
</evidence>
<gene>
    <name evidence="8" type="primary">DCLRE1A</name>
    <name evidence="8" type="ORF">Bhyg_01354</name>
</gene>
<dbReference type="GO" id="GO:0036297">
    <property type="term" value="P:interstrand cross-link repair"/>
    <property type="evidence" value="ECO:0007669"/>
    <property type="project" value="TreeGrafter"/>
</dbReference>
<keyword evidence="4" id="KW-0234">DNA repair</keyword>
<evidence type="ECO:0000256" key="4">
    <source>
        <dbReference type="ARBA" id="ARBA00023204"/>
    </source>
</evidence>
<dbReference type="PANTHER" id="PTHR23240:SF6">
    <property type="entry name" value="DNA CROSS-LINK REPAIR 1A PROTEIN"/>
    <property type="match status" value="1"/>
</dbReference>
<dbReference type="Proteomes" id="UP001151699">
    <property type="component" value="Chromosome A"/>
</dbReference>
<dbReference type="InterPro" id="IPR036866">
    <property type="entry name" value="RibonucZ/Hydroxyglut_hydro"/>
</dbReference>
<dbReference type="GO" id="GO:0031123">
    <property type="term" value="P:RNA 3'-end processing"/>
    <property type="evidence" value="ECO:0007669"/>
    <property type="project" value="UniProtKB-ARBA"/>
</dbReference>
<feature type="compositionally biased region" description="Polar residues" evidence="6">
    <location>
        <begin position="29"/>
        <end position="38"/>
    </location>
</feature>
<proteinExistence type="inferred from homology"/>
<dbReference type="OrthoDB" id="262529at2759"/>
<feature type="compositionally biased region" description="Basic residues" evidence="6">
    <location>
        <begin position="69"/>
        <end position="82"/>
    </location>
</feature>
<sequence>MKPNVASPSQKIFLKCKSFAVLDAGGAGSRSSTKMSDCSSDDGSDFVGKKKTPEKKRKISRGTSDNNSPKKRRSTPMKKRRQSNNQIDEDDFVRVPTRKTPVKKAKEIVKCRQITEYFGRVVKSSKSQDKIPKLVEIQAVPESKTLPDVIILSSSEDENELEQPTIIVKPMAQLVKRCCPDYKVIDGTSFAVDAFRFGDLPGITKYFLTHFHKDHYVGLSRKFSKPIYMSKITGRLVAAILKIDSKFIKTLDINTKYIVDGVEVTAIDANHCPGAVMFIFKLPCGRTILHTGDFRATPEMESNPAFWNNNISLMYLDTTYLHKAYNFPSQNDALLYVEDEVNKFKEKSAGKKFVIVVGSYLIGKEKVWVHIAQTFKMKVWLEAERRKAFDLIYTNENENAVLKSCISSTREEAQLHVIPINCIHYPFLEDYRSSLQLDKLLALKPTGWAKNVKPQYNSKVTVVGVQYSEHSSYDELKRFVRFVRPENAISTVPISSSGNKTQNIPKSWLIDDATTSQKTIASFLKVKKNVIIADKSIDKSPTHSDLSTALSHVPDDASYETDFML</sequence>
<comment type="similarity">
    <text evidence="2">Belongs to the DNA repair metallo-beta-lactamase (DRMBL) family.</text>
</comment>
<dbReference type="FunFam" id="3.60.15.10:FF:000010">
    <property type="entry name" value="DNA cross-link repair 1A"/>
    <property type="match status" value="1"/>
</dbReference>
<comment type="subcellular location">
    <subcellularLocation>
        <location evidence="1">Nucleus</location>
    </subcellularLocation>
</comment>
<evidence type="ECO:0000259" key="7">
    <source>
        <dbReference type="SMART" id="SM00849"/>
    </source>
</evidence>
<accession>A0A9Q0NB27</accession>
<keyword evidence="5" id="KW-0539">Nucleus</keyword>
<dbReference type="GO" id="GO:0003684">
    <property type="term" value="F:damaged DNA binding"/>
    <property type="evidence" value="ECO:0007669"/>
    <property type="project" value="TreeGrafter"/>
</dbReference>
<dbReference type="PANTHER" id="PTHR23240">
    <property type="entry name" value="DNA CROSS-LINK REPAIR PROTEIN PSO2/SNM1-RELATED"/>
    <property type="match status" value="1"/>
</dbReference>
<dbReference type="GO" id="GO:0005634">
    <property type="term" value="C:nucleus"/>
    <property type="evidence" value="ECO:0007669"/>
    <property type="project" value="UniProtKB-SubCell"/>
</dbReference>
<feature type="domain" description="Metallo-beta-lactamase" evidence="7">
    <location>
        <begin position="178"/>
        <end position="325"/>
    </location>
</feature>
<reference evidence="8" key="1">
    <citation type="submission" date="2022-07" db="EMBL/GenBank/DDBJ databases">
        <authorList>
            <person name="Trinca V."/>
            <person name="Uliana J.V.C."/>
            <person name="Torres T.T."/>
            <person name="Ward R.J."/>
            <person name="Monesi N."/>
        </authorList>
    </citation>
    <scope>NUCLEOTIDE SEQUENCE</scope>
    <source>
        <strain evidence="8">HSMRA1968</strain>
        <tissue evidence="8">Whole embryos</tissue>
    </source>
</reference>
<dbReference type="GO" id="GO:0006303">
    <property type="term" value="P:double-strand break repair via nonhomologous end joining"/>
    <property type="evidence" value="ECO:0007669"/>
    <property type="project" value="TreeGrafter"/>
</dbReference>
<evidence type="ECO:0000256" key="3">
    <source>
        <dbReference type="ARBA" id="ARBA00022763"/>
    </source>
</evidence>
<keyword evidence="9" id="KW-1185">Reference proteome</keyword>
<dbReference type="Gene3D" id="3.60.15.10">
    <property type="entry name" value="Ribonuclease Z/Hydroxyacylglutathione hydrolase-like"/>
    <property type="match status" value="1"/>
</dbReference>
<name>A0A9Q0NB27_9DIPT</name>
<comment type="caution">
    <text evidence="8">The sequence shown here is derived from an EMBL/GenBank/DDBJ whole genome shotgun (WGS) entry which is preliminary data.</text>
</comment>
<dbReference type="SUPFAM" id="SSF56281">
    <property type="entry name" value="Metallo-hydrolase/oxidoreductase"/>
    <property type="match status" value="1"/>
</dbReference>
<dbReference type="AlphaFoldDB" id="A0A9Q0NB27"/>
<dbReference type="Gene3D" id="3.40.50.12650">
    <property type="match status" value="1"/>
</dbReference>
<feature type="compositionally biased region" description="Basic residues" evidence="6">
    <location>
        <begin position="49"/>
        <end position="60"/>
    </location>
</feature>
<dbReference type="EMBL" id="WJQU01000001">
    <property type="protein sequence ID" value="KAJ6646144.1"/>
    <property type="molecule type" value="Genomic_DNA"/>
</dbReference>
<keyword evidence="3" id="KW-0227">DNA damage</keyword>
<evidence type="ECO:0000256" key="5">
    <source>
        <dbReference type="ARBA" id="ARBA00023242"/>
    </source>
</evidence>
<dbReference type="SMART" id="SM00849">
    <property type="entry name" value="Lactamase_B"/>
    <property type="match status" value="1"/>
</dbReference>
<evidence type="ECO:0000313" key="9">
    <source>
        <dbReference type="Proteomes" id="UP001151699"/>
    </source>
</evidence>
<dbReference type="InterPro" id="IPR001279">
    <property type="entry name" value="Metallo-B-lactamas"/>
</dbReference>
<organism evidence="8 9">
    <name type="scientific">Pseudolycoriella hygida</name>
    <dbReference type="NCBI Taxonomy" id="35572"/>
    <lineage>
        <taxon>Eukaryota</taxon>
        <taxon>Metazoa</taxon>
        <taxon>Ecdysozoa</taxon>
        <taxon>Arthropoda</taxon>
        <taxon>Hexapoda</taxon>
        <taxon>Insecta</taxon>
        <taxon>Pterygota</taxon>
        <taxon>Neoptera</taxon>
        <taxon>Endopterygota</taxon>
        <taxon>Diptera</taxon>
        <taxon>Nematocera</taxon>
        <taxon>Sciaroidea</taxon>
        <taxon>Sciaridae</taxon>
        <taxon>Pseudolycoriella</taxon>
    </lineage>
</organism>
<dbReference type="CDD" id="cd16273">
    <property type="entry name" value="SNM1A-1C-like_MBL-fold"/>
    <property type="match status" value="1"/>
</dbReference>
<protein>
    <submittedName>
        <fullName evidence="8">DNA cross-link repair 1A protein</fullName>
    </submittedName>
</protein>
<dbReference type="Pfam" id="PF07522">
    <property type="entry name" value="DRMBL"/>
    <property type="match status" value="1"/>
</dbReference>
<feature type="region of interest" description="Disordered" evidence="6">
    <location>
        <begin position="25"/>
        <end position="95"/>
    </location>
</feature>
<evidence type="ECO:0000256" key="6">
    <source>
        <dbReference type="SAM" id="MobiDB-lite"/>
    </source>
</evidence>
<dbReference type="InterPro" id="IPR011084">
    <property type="entry name" value="DRMBL"/>
</dbReference>
<dbReference type="GO" id="GO:0035312">
    <property type="term" value="F:5'-3' DNA exonuclease activity"/>
    <property type="evidence" value="ECO:0007669"/>
    <property type="project" value="TreeGrafter"/>
</dbReference>